<sequence>MLPTKPLWICIELAACTYDGYPLFARRYVAQLYR</sequence>
<evidence type="ECO:0000313" key="2">
    <source>
        <dbReference type="Proteomes" id="UP000267342"/>
    </source>
</evidence>
<dbReference type="AlphaFoldDB" id="A0A348HF76"/>
<proteinExistence type="predicted"/>
<keyword evidence="2" id="KW-1185">Reference proteome</keyword>
<reference evidence="1 2" key="1">
    <citation type="submission" date="2018-09" db="EMBL/GenBank/DDBJ databases">
        <title>Zymobacter palmae IAM14233 (=T109) whole genome analysis.</title>
        <authorList>
            <person name="Yanase H."/>
        </authorList>
    </citation>
    <scope>NUCLEOTIDE SEQUENCE [LARGE SCALE GENOMIC DNA]</scope>
    <source>
        <strain evidence="1 2">IAM14233</strain>
    </source>
</reference>
<dbReference type="EMBL" id="AP018933">
    <property type="protein sequence ID" value="BBG30278.1"/>
    <property type="molecule type" value="Genomic_DNA"/>
</dbReference>
<evidence type="ECO:0000313" key="1">
    <source>
        <dbReference type="EMBL" id="BBG30278.1"/>
    </source>
</evidence>
<gene>
    <name evidence="1" type="ORF">ZBT109_1521</name>
</gene>
<name>A0A348HF76_9GAMM</name>
<accession>A0A348HF76</accession>
<protein>
    <submittedName>
        <fullName evidence="1">Uncharacterized protein</fullName>
    </submittedName>
</protein>
<dbReference type="Proteomes" id="UP000267342">
    <property type="component" value="Chromosome"/>
</dbReference>
<dbReference type="KEGG" id="zpl:ZBT109_1521"/>
<organism evidence="1 2">
    <name type="scientific">Zymobacter palmae</name>
    <dbReference type="NCBI Taxonomy" id="33074"/>
    <lineage>
        <taxon>Bacteria</taxon>
        <taxon>Pseudomonadati</taxon>
        <taxon>Pseudomonadota</taxon>
        <taxon>Gammaproteobacteria</taxon>
        <taxon>Oceanospirillales</taxon>
        <taxon>Halomonadaceae</taxon>
        <taxon>Zymobacter group</taxon>
        <taxon>Zymobacter</taxon>
    </lineage>
</organism>